<comment type="caution">
    <text evidence="2">The sequence shown here is derived from an EMBL/GenBank/DDBJ whole genome shotgun (WGS) entry which is preliminary data.</text>
</comment>
<organism evidence="2 3">
    <name type="scientific">Actinoplanes xinjiangensis</name>
    <dbReference type="NCBI Taxonomy" id="512350"/>
    <lineage>
        <taxon>Bacteria</taxon>
        <taxon>Bacillati</taxon>
        <taxon>Actinomycetota</taxon>
        <taxon>Actinomycetes</taxon>
        <taxon>Micromonosporales</taxon>
        <taxon>Micromonosporaceae</taxon>
        <taxon>Actinoplanes</taxon>
    </lineage>
</organism>
<protein>
    <submittedName>
        <fullName evidence="2">Uncharacterized protein</fullName>
    </submittedName>
</protein>
<feature type="transmembrane region" description="Helical" evidence="1">
    <location>
        <begin position="75"/>
        <end position="93"/>
    </location>
</feature>
<dbReference type="RefSeq" id="WP_146246347.1">
    <property type="nucleotide sequence ID" value="NZ_BONA01000049.1"/>
</dbReference>
<dbReference type="AlphaFoldDB" id="A0A316FF64"/>
<feature type="transmembrane region" description="Helical" evidence="1">
    <location>
        <begin position="12"/>
        <end position="32"/>
    </location>
</feature>
<proteinExistence type="predicted"/>
<evidence type="ECO:0000313" key="3">
    <source>
        <dbReference type="Proteomes" id="UP000245697"/>
    </source>
</evidence>
<keyword evidence="1" id="KW-0472">Membrane</keyword>
<evidence type="ECO:0000256" key="1">
    <source>
        <dbReference type="SAM" id="Phobius"/>
    </source>
</evidence>
<accession>A0A316FF64</accession>
<keyword evidence="3" id="KW-1185">Reference proteome</keyword>
<keyword evidence="1" id="KW-0812">Transmembrane</keyword>
<name>A0A316FF64_9ACTN</name>
<dbReference type="Proteomes" id="UP000245697">
    <property type="component" value="Unassembled WGS sequence"/>
</dbReference>
<keyword evidence="1" id="KW-1133">Transmembrane helix</keyword>
<feature type="transmembrane region" description="Helical" evidence="1">
    <location>
        <begin position="38"/>
        <end position="55"/>
    </location>
</feature>
<dbReference type="OrthoDB" id="4948259at2"/>
<evidence type="ECO:0000313" key="2">
    <source>
        <dbReference type="EMBL" id="PWK46983.1"/>
    </source>
</evidence>
<dbReference type="EMBL" id="QGGR01000008">
    <property type="protein sequence ID" value="PWK46983.1"/>
    <property type="molecule type" value="Genomic_DNA"/>
</dbReference>
<reference evidence="2 3" key="1">
    <citation type="submission" date="2018-05" db="EMBL/GenBank/DDBJ databases">
        <title>Genomic Encyclopedia of Archaeal and Bacterial Type Strains, Phase II (KMG-II): from individual species to whole genera.</title>
        <authorList>
            <person name="Goeker M."/>
        </authorList>
    </citation>
    <scope>NUCLEOTIDE SEQUENCE [LARGE SCALE GENOMIC DNA]</scope>
    <source>
        <strain evidence="2 3">DSM 45184</strain>
    </source>
</reference>
<gene>
    <name evidence="2" type="ORF">BC793_10897</name>
</gene>
<sequence length="190" mass="18931">MASIRRMVPGRAGLIVLAAMAVAAHGCGLLLIVGAHVVPGWALGAALLVAALIAGPTRPPSGPAGTAATTGSPRWMWALTSLTVVGCLVGGAADVSASYHLLTPAGPGGCRAVVRETAFLFAGSGAVYTGYVAGPIGAAWRGSSWTADDGYRPIADGTYELRWGLGGGVLIVSGTDGDPVWPALHDVDCG</sequence>